<comment type="caution">
    <text evidence="3">The sequence shown here is derived from an EMBL/GenBank/DDBJ whole genome shotgun (WGS) entry which is preliminary data.</text>
</comment>
<dbReference type="Gene3D" id="2.40.10.500">
    <property type="match status" value="1"/>
</dbReference>
<gene>
    <name evidence="3" type="ORF">EDS130_LOCUS43131</name>
</gene>
<dbReference type="PANTHER" id="PTHR24104:SF25">
    <property type="entry name" value="PROTEIN LIN-41"/>
    <property type="match status" value="1"/>
</dbReference>
<evidence type="ECO:0000256" key="2">
    <source>
        <dbReference type="PROSITE-ProRule" id="PRU00504"/>
    </source>
</evidence>
<dbReference type="EMBL" id="CAJNOJ010000682">
    <property type="protein sequence ID" value="CAF1509241.1"/>
    <property type="molecule type" value="Genomic_DNA"/>
</dbReference>
<evidence type="ECO:0000313" key="3">
    <source>
        <dbReference type="EMBL" id="CAF1509241.1"/>
    </source>
</evidence>
<protein>
    <submittedName>
        <fullName evidence="3">Uncharacterized protein</fullName>
    </submittedName>
</protein>
<feature type="repeat" description="NHL" evidence="2">
    <location>
        <begin position="293"/>
        <end position="315"/>
    </location>
</feature>
<dbReference type="InterPro" id="IPR050952">
    <property type="entry name" value="TRIM-NHL_E3_ligases"/>
</dbReference>
<accession>A0A815TT73</accession>
<dbReference type="SUPFAM" id="SSF101898">
    <property type="entry name" value="NHL repeat"/>
    <property type="match status" value="1"/>
</dbReference>
<dbReference type="Gene3D" id="2.120.10.30">
    <property type="entry name" value="TolB, C-terminal domain"/>
    <property type="match status" value="1"/>
</dbReference>
<name>A0A815TT73_ADIRI</name>
<dbReference type="GO" id="GO:0008270">
    <property type="term" value="F:zinc ion binding"/>
    <property type="evidence" value="ECO:0007669"/>
    <property type="project" value="UniProtKB-KW"/>
</dbReference>
<proteinExistence type="predicted"/>
<sequence length="561" mass="62190">MIMLRRASLIFYSLFITTYWMDVGSMSFSSFDHLENSPQGRDSHTVDLKALVPSESLCNPMTETMDTQCSSNSNCRCMPLSASEFVGICAIPSISCAFLTPCEQDHVTCSKPYTVCVRKHSCNNFDQPVCYPLNLIDSDICPPLSIAENRTTIFTSTSTTTATTTTTTTKATTVALNSCKCLEWNAVGTTVARAIPGAAQTNVYVPDYHNYRIQKFIPGDSTIQTLVQNGTYLTNYVNGLVLDHKKQNLYYCDVSKSRIQKFSLSTGNITTVVGETGTGTALNQISSCQCYYVDSNNNIFVSDSGNHRVLKFAPGSAYGKVVAGDSSAGGDYHRLSYPTAIYVDETTSGIYIVDAINNRLQRWIDGDFWTGGETLATNAIFYSATGIGLQLDQCGNLYVSNNLNQTILKYSLSDMQKPVIIAGTGQAGGTSTQLHNPQGITFDIDFNLYVSDYDDGKLNAIHGRHVYKDSSSRTYMKRSNALYIMMFLIEEIRKSDTSLLEAIRKVIHPSVEFHLSNYRRVDYTNSILNTYSTVKDVRFEANHRIRLSYLVSFGTRMNGRS</sequence>
<dbReference type="Pfam" id="PF01436">
    <property type="entry name" value="NHL"/>
    <property type="match status" value="1"/>
</dbReference>
<dbReference type="InterPro" id="IPR001258">
    <property type="entry name" value="NHL_repeat"/>
</dbReference>
<dbReference type="AlphaFoldDB" id="A0A815TT73"/>
<dbReference type="Proteomes" id="UP000663852">
    <property type="component" value="Unassembled WGS sequence"/>
</dbReference>
<dbReference type="InterPro" id="IPR011042">
    <property type="entry name" value="6-blade_b-propeller_TolB-like"/>
</dbReference>
<dbReference type="PANTHER" id="PTHR24104">
    <property type="entry name" value="E3 UBIQUITIN-PROTEIN LIGASE NHLRC1-RELATED"/>
    <property type="match status" value="1"/>
</dbReference>
<keyword evidence="1" id="KW-0677">Repeat</keyword>
<reference evidence="3" key="1">
    <citation type="submission" date="2021-02" db="EMBL/GenBank/DDBJ databases">
        <authorList>
            <person name="Nowell W R."/>
        </authorList>
    </citation>
    <scope>NUCLEOTIDE SEQUENCE</scope>
</reference>
<organism evidence="3 4">
    <name type="scientific">Adineta ricciae</name>
    <name type="common">Rotifer</name>
    <dbReference type="NCBI Taxonomy" id="249248"/>
    <lineage>
        <taxon>Eukaryota</taxon>
        <taxon>Metazoa</taxon>
        <taxon>Spiralia</taxon>
        <taxon>Gnathifera</taxon>
        <taxon>Rotifera</taxon>
        <taxon>Eurotatoria</taxon>
        <taxon>Bdelloidea</taxon>
        <taxon>Adinetida</taxon>
        <taxon>Adinetidae</taxon>
        <taxon>Adineta</taxon>
    </lineage>
</organism>
<dbReference type="PROSITE" id="PS51125">
    <property type="entry name" value="NHL"/>
    <property type="match status" value="1"/>
</dbReference>
<dbReference type="CDD" id="cd05819">
    <property type="entry name" value="NHL"/>
    <property type="match status" value="1"/>
</dbReference>
<dbReference type="OrthoDB" id="10017303at2759"/>
<evidence type="ECO:0000313" key="4">
    <source>
        <dbReference type="Proteomes" id="UP000663852"/>
    </source>
</evidence>
<evidence type="ECO:0000256" key="1">
    <source>
        <dbReference type="ARBA" id="ARBA00022737"/>
    </source>
</evidence>